<dbReference type="PANTHER" id="PTHR30560">
    <property type="entry name" value="TRIGGER FACTOR CHAPERONE AND PEPTIDYL-PROLYL CIS/TRANS ISOMERASE"/>
    <property type="match status" value="1"/>
</dbReference>
<dbReference type="AlphaFoldDB" id="A0A4R3MG27"/>
<dbReference type="InterPro" id="IPR027304">
    <property type="entry name" value="Trigger_fact/SurA_dom_sf"/>
</dbReference>
<evidence type="ECO:0000256" key="4">
    <source>
        <dbReference type="ARBA" id="ARBA00016902"/>
    </source>
</evidence>
<dbReference type="Pfam" id="PF00254">
    <property type="entry name" value="FKBP_C"/>
    <property type="match status" value="1"/>
</dbReference>
<dbReference type="OrthoDB" id="9767721at2"/>
<dbReference type="GO" id="GO:0005737">
    <property type="term" value="C:cytoplasm"/>
    <property type="evidence" value="ECO:0007669"/>
    <property type="project" value="UniProtKB-SubCell"/>
</dbReference>
<dbReference type="GO" id="GO:0003755">
    <property type="term" value="F:peptidyl-prolyl cis-trans isomerase activity"/>
    <property type="evidence" value="ECO:0007669"/>
    <property type="project" value="UniProtKB-UniRule"/>
</dbReference>
<dbReference type="GO" id="GO:0044183">
    <property type="term" value="F:protein folding chaperone"/>
    <property type="evidence" value="ECO:0007669"/>
    <property type="project" value="TreeGrafter"/>
</dbReference>
<evidence type="ECO:0000256" key="3">
    <source>
        <dbReference type="ARBA" id="ARBA00013194"/>
    </source>
</evidence>
<dbReference type="InterPro" id="IPR001179">
    <property type="entry name" value="PPIase_FKBP_dom"/>
</dbReference>
<name>A0A4R3MG27_9HYPH</name>
<keyword evidence="12" id="KW-0963">Cytoplasm</keyword>
<dbReference type="GO" id="GO:0043022">
    <property type="term" value="F:ribosome binding"/>
    <property type="evidence" value="ECO:0007669"/>
    <property type="project" value="TreeGrafter"/>
</dbReference>
<evidence type="ECO:0000256" key="11">
    <source>
        <dbReference type="ARBA" id="ARBA00029986"/>
    </source>
</evidence>
<dbReference type="PROSITE" id="PS50059">
    <property type="entry name" value="FKBP_PPIASE"/>
    <property type="match status" value="1"/>
</dbReference>
<dbReference type="Gene3D" id="3.10.50.40">
    <property type="match status" value="1"/>
</dbReference>
<dbReference type="InterPro" id="IPR037041">
    <property type="entry name" value="Trigger_fac_C_sf"/>
</dbReference>
<evidence type="ECO:0000256" key="8">
    <source>
        <dbReference type="ARBA" id="ARBA00023235"/>
    </source>
</evidence>
<dbReference type="Gene3D" id="3.30.70.1050">
    <property type="entry name" value="Trigger factor ribosome-binding domain"/>
    <property type="match status" value="1"/>
</dbReference>
<keyword evidence="6 12" id="KW-0697">Rotamase</keyword>
<feature type="compositionally biased region" description="Basic and acidic residues" evidence="15">
    <location>
        <begin position="470"/>
        <end position="485"/>
    </location>
</feature>
<evidence type="ECO:0000256" key="13">
    <source>
        <dbReference type="PROSITE-ProRule" id="PRU00277"/>
    </source>
</evidence>
<evidence type="ECO:0000256" key="14">
    <source>
        <dbReference type="RuleBase" id="RU003914"/>
    </source>
</evidence>
<keyword evidence="18" id="KW-1185">Reference proteome</keyword>
<dbReference type="SUPFAM" id="SSF54534">
    <property type="entry name" value="FKBP-like"/>
    <property type="match status" value="1"/>
</dbReference>
<dbReference type="SUPFAM" id="SSF109998">
    <property type="entry name" value="Triger factor/SurA peptide-binding domain-like"/>
    <property type="match status" value="1"/>
</dbReference>
<evidence type="ECO:0000313" key="18">
    <source>
        <dbReference type="Proteomes" id="UP000295678"/>
    </source>
</evidence>
<evidence type="ECO:0000256" key="12">
    <source>
        <dbReference type="HAMAP-Rule" id="MF_00303"/>
    </source>
</evidence>
<dbReference type="InterPro" id="IPR008880">
    <property type="entry name" value="Trigger_fac_C"/>
</dbReference>
<evidence type="ECO:0000313" key="17">
    <source>
        <dbReference type="EMBL" id="TCT11289.1"/>
    </source>
</evidence>
<sequence length="485" mass="54942">MQVTETLNEGLKRELRITVPAQELDSRLNDRLAELKDRVRIRGFRPGKVPVAHLKRVYGRSVMAEVIEQTVSESSQKAVTDRNERPAFQPEITFPQDKDEIERVLRGEADFGFTMSFEVLPAVEMPDFSKISIEKEVAIVDDALIEEGIARIAAQNRPFAPREAGGRSESGDRLIIDYVGRIDGEPFEGGSDEGGQIELGNGSFIPGFEEQLVGRAAGEQVLVKVTFPETYPARHLAGKEAEFDVTVKEVLAPGEVKIDDEFAKSLGLESLDKLREAVRERLTADFAAQTRRKVKRKLLDALDGATSFELPQKLVESEFESIWRQVTADLERSGRSFADEGMSEEDSRAEYRRIAERRVRLGLLLAEIGAKHDIKVTDEEMNRALIERVQQFPGQERAVWDYYQKNPGALAALRAPVFEEKVVDFILELANVTEKTVTREELFDDPDDWHDHDHHHDHDHDHHHHHHHDHGHDHHHDHDGGEAKG</sequence>
<gene>
    <name evidence="12" type="primary">tig</name>
    <name evidence="17" type="ORF">EDC22_10444</name>
</gene>
<keyword evidence="5 12" id="KW-0132">Cell division</keyword>
<comment type="similarity">
    <text evidence="2 12 14">Belongs to the FKBP-type PPIase family. Tig subfamily.</text>
</comment>
<dbReference type="InterPro" id="IPR008881">
    <property type="entry name" value="Trigger_fac_ribosome-bd_bac"/>
</dbReference>
<dbReference type="InterPro" id="IPR036611">
    <property type="entry name" value="Trigger_fac_ribosome-bd_sf"/>
</dbReference>
<comment type="domain">
    <text evidence="12">Consists of 3 domains; the N-terminus binds the ribosome, the middle domain has PPIase activity, while the C-terminus has intrinsic chaperone activity on its own.</text>
</comment>
<comment type="caution">
    <text evidence="17">The sequence shown here is derived from an EMBL/GenBank/DDBJ whole genome shotgun (WGS) entry which is preliminary data.</text>
</comment>
<dbReference type="GO" id="GO:0051083">
    <property type="term" value="P:'de novo' cotranslational protein folding"/>
    <property type="evidence" value="ECO:0007669"/>
    <property type="project" value="TreeGrafter"/>
</dbReference>
<dbReference type="Gene3D" id="1.10.3120.10">
    <property type="entry name" value="Trigger factor, C-terminal domain"/>
    <property type="match status" value="1"/>
</dbReference>
<comment type="subcellular location">
    <subcellularLocation>
        <location evidence="12">Cytoplasm</location>
    </subcellularLocation>
    <text evidence="12">About half TF is bound to the ribosome near the polypeptide exit tunnel while the other half is free in the cytoplasm.</text>
</comment>
<evidence type="ECO:0000256" key="9">
    <source>
        <dbReference type="ARBA" id="ARBA00023306"/>
    </source>
</evidence>
<organism evidence="17 18">
    <name type="scientific">Tepidamorphus gemmatus</name>
    <dbReference type="NCBI Taxonomy" id="747076"/>
    <lineage>
        <taxon>Bacteria</taxon>
        <taxon>Pseudomonadati</taxon>
        <taxon>Pseudomonadota</taxon>
        <taxon>Alphaproteobacteria</taxon>
        <taxon>Hyphomicrobiales</taxon>
        <taxon>Tepidamorphaceae</taxon>
        <taxon>Tepidamorphus</taxon>
    </lineage>
</organism>
<evidence type="ECO:0000256" key="7">
    <source>
        <dbReference type="ARBA" id="ARBA00023186"/>
    </source>
</evidence>
<dbReference type="Proteomes" id="UP000295678">
    <property type="component" value="Unassembled WGS sequence"/>
</dbReference>
<dbReference type="GO" id="GO:0051301">
    <property type="term" value="P:cell division"/>
    <property type="evidence" value="ECO:0007669"/>
    <property type="project" value="UniProtKB-KW"/>
</dbReference>
<reference evidence="17 18" key="1">
    <citation type="submission" date="2019-03" db="EMBL/GenBank/DDBJ databases">
        <title>Genomic Encyclopedia of Type Strains, Phase IV (KMG-IV): sequencing the most valuable type-strain genomes for metagenomic binning, comparative biology and taxonomic classification.</title>
        <authorList>
            <person name="Goeker M."/>
        </authorList>
    </citation>
    <scope>NUCLEOTIDE SEQUENCE [LARGE SCALE GENOMIC DNA]</scope>
    <source>
        <strain evidence="17 18">DSM 19345</strain>
    </source>
</reference>
<dbReference type="GO" id="GO:0043335">
    <property type="term" value="P:protein unfolding"/>
    <property type="evidence" value="ECO:0007669"/>
    <property type="project" value="TreeGrafter"/>
</dbReference>
<dbReference type="Pfam" id="PF05698">
    <property type="entry name" value="Trigger_C"/>
    <property type="match status" value="1"/>
</dbReference>
<feature type="region of interest" description="Disordered" evidence="15">
    <location>
        <begin position="454"/>
        <end position="485"/>
    </location>
</feature>
<dbReference type="PANTHER" id="PTHR30560:SF3">
    <property type="entry name" value="TRIGGER FACTOR-LIKE PROTEIN TIG, CHLOROPLASTIC"/>
    <property type="match status" value="1"/>
</dbReference>
<dbReference type="Pfam" id="PF05697">
    <property type="entry name" value="Trigger_N"/>
    <property type="match status" value="1"/>
</dbReference>
<dbReference type="HAMAP" id="MF_00303">
    <property type="entry name" value="Trigger_factor_Tig"/>
    <property type="match status" value="1"/>
</dbReference>
<proteinExistence type="inferred from homology"/>
<dbReference type="EMBL" id="SMAK01000004">
    <property type="protein sequence ID" value="TCT11289.1"/>
    <property type="molecule type" value="Genomic_DNA"/>
</dbReference>
<dbReference type="RefSeq" id="WP_132806059.1">
    <property type="nucleotide sequence ID" value="NZ_SMAK01000004.1"/>
</dbReference>
<dbReference type="NCBIfam" id="TIGR00115">
    <property type="entry name" value="tig"/>
    <property type="match status" value="1"/>
</dbReference>
<evidence type="ECO:0000256" key="5">
    <source>
        <dbReference type="ARBA" id="ARBA00022618"/>
    </source>
</evidence>
<accession>A0A4R3MG27</accession>
<comment type="function">
    <text evidence="10 12">Involved in protein export. Acts as a chaperone by maintaining the newly synthesized protein in an open conformation. Functions as a peptidyl-prolyl cis-trans isomerase.</text>
</comment>
<protein>
    <recommendedName>
        <fullName evidence="4 12">Trigger factor</fullName>
        <shortName evidence="12">TF</shortName>
        <ecNumber evidence="3 12">5.2.1.8</ecNumber>
    </recommendedName>
    <alternativeName>
        <fullName evidence="11 12">PPIase</fullName>
    </alternativeName>
</protein>
<evidence type="ECO:0000256" key="10">
    <source>
        <dbReference type="ARBA" id="ARBA00024849"/>
    </source>
</evidence>
<keyword evidence="8 12" id="KW-0413">Isomerase</keyword>
<evidence type="ECO:0000256" key="2">
    <source>
        <dbReference type="ARBA" id="ARBA00005464"/>
    </source>
</evidence>
<dbReference type="GO" id="GO:0015031">
    <property type="term" value="P:protein transport"/>
    <property type="evidence" value="ECO:0007669"/>
    <property type="project" value="UniProtKB-UniRule"/>
</dbReference>
<dbReference type="PIRSF" id="PIRSF003095">
    <property type="entry name" value="Trigger_factor"/>
    <property type="match status" value="1"/>
</dbReference>
<dbReference type="InterPro" id="IPR005215">
    <property type="entry name" value="Trig_fac"/>
</dbReference>
<keyword evidence="9 12" id="KW-0131">Cell cycle</keyword>
<keyword evidence="7 12" id="KW-0143">Chaperone</keyword>
<feature type="domain" description="PPIase FKBP-type" evidence="16">
    <location>
        <begin position="171"/>
        <end position="231"/>
    </location>
</feature>
<evidence type="ECO:0000256" key="15">
    <source>
        <dbReference type="SAM" id="MobiDB-lite"/>
    </source>
</evidence>
<dbReference type="InterPro" id="IPR046357">
    <property type="entry name" value="PPIase_dom_sf"/>
</dbReference>
<evidence type="ECO:0000259" key="16">
    <source>
        <dbReference type="PROSITE" id="PS50059"/>
    </source>
</evidence>
<comment type="catalytic activity">
    <reaction evidence="1 12 13">
        <text>[protein]-peptidylproline (omega=180) = [protein]-peptidylproline (omega=0)</text>
        <dbReference type="Rhea" id="RHEA:16237"/>
        <dbReference type="Rhea" id="RHEA-COMP:10747"/>
        <dbReference type="Rhea" id="RHEA-COMP:10748"/>
        <dbReference type="ChEBI" id="CHEBI:83833"/>
        <dbReference type="ChEBI" id="CHEBI:83834"/>
        <dbReference type="EC" id="5.2.1.8"/>
    </reaction>
</comment>
<dbReference type="SUPFAM" id="SSF102735">
    <property type="entry name" value="Trigger factor ribosome-binding domain"/>
    <property type="match status" value="1"/>
</dbReference>
<evidence type="ECO:0000256" key="1">
    <source>
        <dbReference type="ARBA" id="ARBA00000971"/>
    </source>
</evidence>
<evidence type="ECO:0000256" key="6">
    <source>
        <dbReference type="ARBA" id="ARBA00023110"/>
    </source>
</evidence>
<dbReference type="FunFam" id="3.10.50.40:FF:000001">
    <property type="entry name" value="Trigger factor"/>
    <property type="match status" value="1"/>
</dbReference>
<dbReference type="EC" id="5.2.1.8" evidence="3 12"/>